<accession>A0AAV1SV52</accession>
<sequence length="176" mass="20530">MELHSSHEINESLVIIAAADYQNSPLIPPYLQPGSYSFLMELILHQEELALQQKLIKDRLYFSVDLRDGEILEISHLFTTIIRMTTKYKTNYLVKEDLDKVHESKTKWQILRLTNRGREDKRASMCHDPLKTKTRGDPVGQRAKQYISRGLVEMKRPHIDTSTCQFSPATPHIWPR</sequence>
<evidence type="ECO:0000313" key="1">
    <source>
        <dbReference type="EMBL" id="CAK7356459.1"/>
    </source>
</evidence>
<comment type="caution">
    <text evidence="1">The sequence shown here is derived from an EMBL/GenBank/DDBJ whole genome shotgun (WGS) entry which is preliminary data.</text>
</comment>
<dbReference type="AlphaFoldDB" id="A0AAV1SV52"/>
<keyword evidence="2" id="KW-1185">Reference proteome</keyword>
<name>A0AAV1SV52_9ROSI</name>
<evidence type="ECO:0000313" key="2">
    <source>
        <dbReference type="Proteomes" id="UP001314170"/>
    </source>
</evidence>
<reference evidence="1 2" key="1">
    <citation type="submission" date="2024-01" db="EMBL/GenBank/DDBJ databases">
        <authorList>
            <person name="Waweru B."/>
        </authorList>
    </citation>
    <scope>NUCLEOTIDE SEQUENCE [LARGE SCALE GENOMIC DNA]</scope>
</reference>
<proteinExistence type="predicted"/>
<protein>
    <submittedName>
        <fullName evidence="1">Uncharacterized protein</fullName>
    </submittedName>
</protein>
<dbReference type="Proteomes" id="UP001314170">
    <property type="component" value="Unassembled WGS sequence"/>
</dbReference>
<dbReference type="EMBL" id="CAWUPB010001197">
    <property type="protein sequence ID" value="CAK7356459.1"/>
    <property type="molecule type" value="Genomic_DNA"/>
</dbReference>
<organism evidence="1 2">
    <name type="scientific">Dovyalis caffra</name>
    <dbReference type="NCBI Taxonomy" id="77055"/>
    <lineage>
        <taxon>Eukaryota</taxon>
        <taxon>Viridiplantae</taxon>
        <taxon>Streptophyta</taxon>
        <taxon>Embryophyta</taxon>
        <taxon>Tracheophyta</taxon>
        <taxon>Spermatophyta</taxon>
        <taxon>Magnoliopsida</taxon>
        <taxon>eudicotyledons</taxon>
        <taxon>Gunneridae</taxon>
        <taxon>Pentapetalae</taxon>
        <taxon>rosids</taxon>
        <taxon>fabids</taxon>
        <taxon>Malpighiales</taxon>
        <taxon>Salicaceae</taxon>
        <taxon>Flacourtieae</taxon>
        <taxon>Dovyalis</taxon>
    </lineage>
</organism>
<gene>
    <name evidence="1" type="ORF">DCAF_LOCUS26731</name>
</gene>